<evidence type="ECO:0000256" key="3">
    <source>
        <dbReference type="SAM" id="MobiDB-lite"/>
    </source>
</evidence>
<dbReference type="PROSITE" id="PS50887">
    <property type="entry name" value="GGDEF"/>
    <property type="match status" value="1"/>
</dbReference>
<dbReference type="GO" id="GO:0052621">
    <property type="term" value="F:diguanylate cyclase activity"/>
    <property type="evidence" value="ECO:0007669"/>
    <property type="project" value="UniProtKB-EC"/>
</dbReference>
<keyword evidence="6" id="KW-1185">Reference proteome</keyword>
<dbReference type="GO" id="GO:0043709">
    <property type="term" value="P:cell adhesion involved in single-species biofilm formation"/>
    <property type="evidence" value="ECO:0007669"/>
    <property type="project" value="TreeGrafter"/>
</dbReference>
<dbReference type="SMART" id="SM00267">
    <property type="entry name" value="GGDEF"/>
    <property type="match status" value="1"/>
</dbReference>
<protein>
    <recommendedName>
        <fullName evidence="1">diguanylate cyclase</fullName>
        <ecNumber evidence="1">2.7.7.65</ecNumber>
    </recommendedName>
</protein>
<evidence type="ECO:0000256" key="1">
    <source>
        <dbReference type="ARBA" id="ARBA00012528"/>
    </source>
</evidence>
<dbReference type="InterPro" id="IPR043128">
    <property type="entry name" value="Rev_trsase/Diguanyl_cyclase"/>
</dbReference>
<name>A0A6A7XZ96_9HYPH</name>
<reference evidence="5 6" key="1">
    <citation type="submission" date="2019-09" db="EMBL/GenBank/DDBJ databases">
        <title>Segnochrobactrum spirostomi gen. nov., sp. nov., isolated from the ciliate Spirostomum cf. yagiui and description of a novel family, Segnochrobactraceae fam. nov. within the order Rhizobiales of the class Alphaproteobacteria.</title>
        <authorList>
            <person name="Akter S."/>
            <person name="Shazib S.U.A."/>
            <person name="Shin M.K."/>
        </authorList>
    </citation>
    <scope>NUCLEOTIDE SEQUENCE [LARGE SCALE GENOMIC DNA]</scope>
    <source>
        <strain evidence="5 6">Sp-1</strain>
    </source>
</reference>
<proteinExistence type="predicted"/>
<dbReference type="InterPro" id="IPR029787">
    <property type="entry name" value="Nucleotide_cyclase"/>
</dbReference>
<dbReference type="InterPro" id="IPR000160">
    <property type="entry name" value="GGDEF_dom"/>
</dbReference>
<evidence type="ECO:0000313" key="6">
    <source>
        <dbReference type="Proteomes" id="UP000332515"/>
    </source>
</evidence>
<comment type="caution">
    <text evidence="5">The sequence shown here is derived from an EMBL/GenBank/DDBJ whole genome shotgun (WGS) entry which is preliminary data.</text>
</comment>
<evidence type="ECO:0000256" key="2">
    <source>
        <dbReference type="ARBA" id="ARBA00034247"/>
    </source>
</evidence>
<dbReference type="GO" id="GO:1902201">
    <property type="term" value="P:negative regulation of bacterial-type flagellum-dependent cell motility"/>
    <property type="evidence" value="ECO:0007669"/>
    <property type="project" value="TreeGrafter"/>
</dbReference>
<feature type="domain" description="GGDEF" evidence="4">
    <location>
        <begin position="181"/>
        <end position="316"/>
    </location>
</feature>
<dbReference type="SUPFAM" id="SSF55073">
    <property type="entry name" value="Nucleotide cyclase"/>
    <property type="match status" value="1"/>
</dbReference>
<dbReference type="NCBIfam" id="TIGR00254">
    <property type="entry name" value="GGDEF"/>
    <property type="match status" value="1"/>
</dbReference>
<feature type="compositionally biased region" description="Basic and acidic residues" evidence="3">
    <location>
        <begin position="1"/>
        <end position="12"/>
    </location>
</feature>
<dbReference type="GO" id="GO:0005886">
    <property type="term" value="C:plasma membrane"/>
    <property type="evidence" value="ECO:0007669"/>
    <property type="project" value="TreeGrafter"/>
</dbReference>
<dbReference type="RefSeq" id="WP_153478546.1">
    <property type="nucleotide sequence ID" value="NZ_VWNA01000001.1"/>
</dbReference>
<dbReference type="Pfam" id="PF00990">
    <property type="entry name" value="GGDEF"/>
    <property type="match status" value="1"/>
</dbReference>
<gene>
    <name evidence="5" type="ORF">F0357_02895</name>
</gene>
<accession>A0A6A7XZ96</accession>
<dbReference type="Proteomes" id="UP000332515">
    <property type="component" value="Unassembled WGS sequence"/>
</dbReference>
<dbReference type="EC" id="2.7.7.65" evidence="1"/>
<evidence type="ECO:0000259" key="4">
    <source>
        <dbReference type="PROSITE" id="PS50887"/>
    </source>
</evidence>
<dbReference type="Gene3D" id="3.30.70.270">
    <property type="match status" value="1"/>
</dbReference>
<dbReference type="PANTHER" id="PTHR45138">
    <property type="entry name" value="REGULATORY COMPONENTS OF SENSORY TRANSDUCTION SYSTEM"/>
    <property type="match status" value="1"/>
</dbReference>
<comment type="catalytic activity">
    <reaction evidence="2">
        <text>2 GTP = 3',3'-c-di-GMP + 2 diphosphate</text>
        <dbReference type="Rhea" id="RHEA:24898"/>
        <dbReference type="ChEBI" id="CHEBI:33019"/>
        <dbReference type="ChEBI" id="CHEBI:37565"/>
        <dbReference type="ChEBI" id="CHEBI:58805"/>
        <dbReference type="EC" id="2.7.7.65"/>
    </reaction>
</comment>
<dbReference type="PANTHER" id="PTHR45138:SF9">
    <property type="entry name" value="DIGUANYLATE CYCLASE DGCM-RELATED"/>
    <property type="match status" value="1"/>
</dbReference>
<dbReference type="InterPro" id="IPR050469">
    <property type="entry name" value="Diguanylate_Cyclase"/>
</dbReference>
<dbReference type="EMBL" id="VWNA01000001">
    <property type="protein sequence ID" value="MQT11636.1"/>
    <property type="molecule type" value="Genomic_DNA"/>
</dbReference>
<dbReference type="AlphaFoldDB" id="A0A6A7XZ96"/>
<sequence length="328" mass="34715">MSEAGRTQRDEITSTVESPDEAAEHAGLNPALAAAFSAIDDARAELLGYTAKAQEDPSQPRHARDDAALVGGRGLATAVAALAEALEDDLATLTRFRATVLTDVLHHLEDVRPGDARPLGERMRLEIDAALAAHGRVGTLLARERARIAELFPRAADELPGRDAFERALAAGIAHAHAEGRRLSVLIVSLDRMGLLTAEYGPEVGVEIRTAAGRAIEACFHEFGLSYLHGGDTFAVILPDMPLRQAVAVAENLRRTVSAKTLIRRSSATPLGRLSLSIGAAALGETDESAALLARAARCLGDAQWCGGNRVVCETDPEPSVTKRYAVG</sequence>
<feature type="region of interest" description="Disordered" evidence="3">
    <location>
        <begin position="1"/>
        <end position="27"/>
    </location>
</feature>
<evidence type="ECO:0000313" key="5">
    <source>
        <dbReference type="EMBL" id="MQT11636.1"/>
    </source>
</evidence>
<organism evidence="5 6">
    <name type="scientific">Segnochrobactrum spirostomi</name>
    <dbReference type="NCBI Taxonomy" id="2608987"/>
    <lineage>
        <taxon>Bacteria</taxon>
        <taxon>Pseudomonadati</taxon>
        <taxon>Pseudomonadota</taxon>
        <taxon>Alphaproteobacteria</taxon>
        <taxon>Hyphomicrobiales</taxon>
        <taxon>Segnochrobactraceae</taxon>
        <taxon>Segnochrobactrum</taxon>
    </lineage>
</organism>